<dbReference type="GO" id="GO:0005886">
    <property type="term" value="C:plasma membrane"/>
    <property type="evidence" value="ECO:0007669"/>
    <property type="project" value="TreeGrafter"/>
</dbReference>
<reference evidence="2" key="2">
    <citation type="journal article" date="2015" name="J. Proteomics">
        <title>Sexual differences in the sialomes of the zebra tick, Rhipicephalus pulchellus.</title>
        <authorList>
            <person name="Tan A.W."/>
            <person name="Francischetti I.M."/>
            <person name="Slovak M."/>
            <person name="Kini R.M."/>
            <person name="Ribeiro J.M."/>
        </authorList>
    </citation>
    <scope>NUCLEOTIDE SEQUENCE</scope>
    <source>
        <tissue evidence="2">Salivary gland</tissue>
    </source>
</reference>
<dbReference type="Pfam" id="PF16414">
    <property type="entry name" value="NPC1_N"/>
    <property type="match status" value="1"/>
</dbReference>
<dbReference type="GO" id="GO:0015485">
    <property type="term" value="F:cholesterol binding"/>
    <property type="evidence" value="ECO:0007669"/>
    <property type="project" value="TreeGrafter"/>
</dbReference>
<evidence type="ECO:0000313" key="2">
    <source>
        <dbReference type="EMBL" id="JAA56997.1"/>
    </source>
</evidence>
<dbReference type="GO" id="GO:0030299">
    <property type="term" value="P:intestinal cholesterol absorption"/>
    <property type="evidence" value="ECO:0007669"/>
    <property type="project" value="TreeGrafter"/>
</dbReference>
<organism evidence="2">
    <name type="scientific">Rhipicephalus pulchellus</name>
    <name type="common">Yellow backed tick</name>
    <name type="synonym">Dermacentor pulchellus</name>
    <dbReference type="NCBI Taxonomy" id="72859"/>
    <lineage>
        <taxon>Eukaryota</taxon>
        <taxon>Metazoa</taxon>
        <taxon>Ecdysozoa</taxon>
        <taxon>Arthropoda</taxon>
        <taxon>Chelicerata</taxon>
        <taxon>Arachnida</taxon>
        <taxon>Acari</taxon>
        <taxon>Parasitiformes</taxon>
        <taxon>Ixodida</taxon>
        <taxon>Ixodoidea</taxon>
        <taxon>Ixodidae</taxon>
        <taxon>Rhipicephalinae</taxon>
        <taxon>Rhipicephalus</taxon>
        <taxon>Rhipicephalus</taxon>
    </lineage>
</organism>
<dbReference type="InterPro" id="IPR032190">
    <property type="entry name" value="NPC1_N"/>
</dbReference>
<dbReference type="EMBL" id="GACK01008037">
    <property type="protein sequence ID" value="JAA56997.1"/>
    <property type="molecule type" value="mRNA"/>
</dbReference>
<reference evidence="2" key="1">
    <citation type="submission" date="2012-11" db="EMBL/GenBank/DDBJ databases">
        <authorList>
            <person name="Lucero-Rivera Y.E."/>
            <person name="Tovar-Ramirez D."/>
        </authorList>
    </citation>
    <scope>NUCLEOTIDE SEQUENCE</scope>
    <source>
        <tissue evidence="2">Salivary gland</tissue>
    </source>
</reference>
<name>L7LZG1_RHIPC</name>
<sequence length="248" mass="27631">MLYKKVQSEQRRSDVRTSESTMSKSLVFGVIVSFTLMYSALAHCVTYGYCGTEKRSGKRLPCAFTRDPVLTESSVLEDACPALIESPGKPVPACCDAQQAAAFKSEFKRLHKLGVRKDSKCFKNFENLVCQAFCSPEQSKFVAVFGSTAESEFQPSATDTVYVVEKHFAEEVYHACKDVSTRLFGMRLMSLMCGKYGAKYCTAQRFLDFVGAVYSEGGYSPLKIRHVLAETAVVVNGQRLEPFKSRIF</sequence>
<keyword evidence="2" id="KW-0238">DNA-binding</keyword>
<keyword evidence="2" id="KW-0371">Homeobox</keyword>
<feature type="domain" description="Niemann-Pick C1 N-terminal" evidence="1">
    <location>
        <begin position="43"/>
        <end position="241"/>
    </location>
</feature>
<dbReference type="GO" id="GO:0003677">
    <property type="term" value="F:DNA binding"/>
    <property type="evidence" value="ECO:0007669"/>
    <property type="project" value="UniProtKB-KW"/>
</dbReference>
<dbReference type="GO" id="GO:0015918">
    <property type="term" value="P:sterol transport"/>
    <property type="evidence" value="ECO:0007669"/>
    <property type="project" value="TreeGrafter"/>
</dbReference>
<protein>
    <submittedName>
        <fullName evidence="2">Putative sine oculis-related homeobox 6b</fullName>
    </submittedName>
</protein>
<dbReference type="AlphaFoldDB" id="L7LZG1"/>
<dbReference type="PANTHER" id="PTHR45727:SF2">
    <property type="entry name" value="NPC INTRACELLULAR CHOLESTEROL TRANSPORTER 1"/>
    <property type="match status" value="1"/>
</dbReference>
<accession>L7LZG1</accession>
<evidence type="ECO:0000259" key="1">
    <source>
        <dbReference type="Pfam" id="PF16414"/>
    </source>
</evidence>
<dbReference type="GO" id="GO:0042632">
    <property type="term" value="P:cholesterol homeostasis"/>
    <property type="evidence" value="ECO:0007669"/>
    <property type="project" value="TreeGrafter"/>
</dbReference>
<proteinExistence type="evidence at transcript level"/>
<dbReference type="PANTHER" id="PTHR45727">
    <property type="entry name" value="NPC INTRACELLULAR CHOLESTEROL TRANSPORTER 1"/>
    <property type="match status" value="1"/>
</dbReference>